<evidence type="ECO:0000313" key="1">
    <source>
        <dbReference type="EMBL" id="GAH37001.1"/>
    </source>
</evidence>
<dbReference type="EMBL" id="BARU01009437">
    <property type="protein sequence ID" value="GAH37001.1"/>
    <property type="molecule type" value="Genomic_DNA"/>
</dbReference>
<comment type="caution">
    <text evidence="1">The sequence shown here is derived from an EMBL/GenBank/DDBJ whole genome shotgun (WGS) entry which is preliminary data.</text>
</comment>
<protein>
    <submittedName>
        <fullName evidence="1">Uncharacterized protein</fullName>
    </submittedName>
</protein>
<sequence length="42" mass="4608">MVDASATLAAGFTVNQTNATLTLIGRFAVRPAYLLWTNRRLI</sequence>
<proteinExistence type="predicted"/>
<reference evidence="1" key="1">
    <citation type="journal article" date="2014" name="Front. Microbiol.">
        <title>High frequency of phylogenetically diverse reductive dehalogenase-homologous genes in deep subseafloor sedimentary metagenomes.</title>
        <authorList>
            <person name="Kawai M."/>
            <person name="Futagami T."/>
            <person name="Toyoda A."/>
            <person name="Takaki Y."/>
            <person name="Nishi S."/>
            <person name="Hori S."/>
            <person name="Arai W."/>
            <person name="Tsubouchi T."/>
            <person name="Morono Y."/>
            <person name="Uchiyama I."/>
            <person name="Ito T."/>
            <person name="Fujiyama A."/>
            <person name="Inagaki F."/>
            <person name="Takami H."/>
        </authorList>
    </citation>
    <scope>NUCLEOTIDE SEQUENCE</scope>
    <source>
        <strain evidence="1">Expedition CK06-06</strain>
    </source>
</reference>
<feature type="non-terminal residue" evidence="1">
    <location>
        <position position="42"/>
    </location>
</feature>
<accession>X1EUF9</accession>
<name>X1EUF9_9ZZZZ</name>
<organism evidence="1">
    <name type="scientific">marine sediment metagenome</name>
    <dbReference type="NCBI Taxonomy" id="412755"/>
    <lineage>
        <taxon>unclassified sequences</taxon>
        <taxon>metagenomes</taxon>
        <taxon>ecological metagenomes</taxon>
    </lineage>
</organism>
<dbReference type="AlphaFoldDB" id="X1EUF9"/>
<gene>
    <name evidence="1" type="ORF">S03H2_18208</name>
</gene>